<evidence type="ECO:0000313" key="4">
    <source>
        <dbReference type="EnsemblMetazoa" id="tetur11g02230.1"/>
    </source>
</evidence>
<dbReference type="InterPro" id="IPR029391">
    <property type="entry name" value="CSN9_metazoa"/>
</dbReference>
<reference evidence="5" key="1">
    <citation type="submission" date="2011-08" db="EMBL/GenBank/DDBJ databases">
        <authorList>
            <person name="Rombauts S."/>
        </authorList>
    </citation>
    <scope>NUCLEOTIDE SEQUENCE</scope>
    <source>
        <strain evidence="5">London</strain>
    </source>
</reference>
<dbReference type="EMBL" id="CAEY01000071">
    <property type="status" value="NOT_ANNOTATED_CDS"/>
    <property type="molecule type" value="Genomic_DNA"/>
</dbReference>
<dbReference type="AlphaFoldDB" id="T1KGW3"/>
<protein>
    <recommendedName>
        <fullName evidence="6">COP9 signalosome complex subunit 9</fullName>
    </recommendedName>
</protein>
<name>T1KGW3_TETUR</name>
<dbReference type="STRING" id="32264.T1KGW3"/>
<sequence>MRPISMVGSKPGGSNGSSVVVDEMFPEGGHFMDFDDPSGTVMMDLTSNDKYVHTDFFNEFEDIFDEDNLE</sequence>
<dbReference type="Proteomes" id="UP000015104">
    <property type="component" value="Unassembled WGS sequence"/>
</dbReference>
<proteinExistence type="inferred from homology"/>
<reference evidence="4" key="2">
    <citation type="submission" date="2015-06" db="UniProtKB">
        <authorList>
            <consortium name="EnsemblMetazoa"/>
        </authorList>
    </citation>
    <scope>IDENTIFICATION</scope>
</reference>
<evidence type="ECO:0000256" key="2">
    <source>
        <dbReference type="ARBA" id="ARBA00022790"/>
    </source>
</evidence>
<evidence type="ECO:0000256" key="1">
    <source>
        <dbReference type="ARBA" id="ARBA00009162"/>
    </source>
</evidence>
<dbReference type="eggNOG" id="ENOG502S7KZ">
    <property type="taxonomic scope" value="Eukaryota"/>
</dbReference>
<evidence type="ECO:0008006" key="6">
    <source>
        <dbReference type="Google" id="ProtNLM"/>
    </source>
</evidence>
<dbReference type="GO" id="GO:0008180">
    <property type="term" value="C:COP9 signalosome"/>
    <property type="evidence" value="ECO:0007669"/>
    <property type="project" value="UniProtKB-KW"/>
</dbReference>
<organism evidence="4 5">
    <name type="scientific">Tetranychus urticae</name>
    <name type="common">Two-spotted spider mite</name>
    <dbReference type="NCBI Taxonomy" id="32264"/>
    <lineage>
        <taxon>Eukaryota</taxon>
        <taxon>Metazoa</taxon>
        <taxon>Ecdysozoa</taxon>
        <taxon>Arthropoda</taxon>
        <taxon>Chelicerata</taxon>
        <taxon>Arachnida</taxon>
        <taxon>Acari</taxon>
        <taxon>Acariformes</taxon>
        <taxon>Trombidiformes</taxon>
        <taxon>Prostigmata</taxon>
        <taxon>Eleutherengona</taxon>
        <taxon>Raphignathae</taxon>
        <taxon>Tetranychoidea</taxon>
        <taxon>Tetranychidae</taxon>
        <taxon>Tetranychus</taxon>
    </lineage>
</organism>
<dbReference type="HOGENOM" id="CLU_191079_0_0_1"/>
<evidence type="ECO:0000256" key="3">
    <source>
        <dbReference type="SAM" id="MobiDB-lite"/>
    </source>
</evidence>
<dbReference type="EnsemblMetazoa" id="tetur11g02230.1">
    <property type="protein sequence ID" value="tetur11g02230.1"/>
    <property type="gene ID" value="tetur11g02230"/>
</dbReference>
<accession>T1KGW3</accession>
<keyword evidence="5" id="KW-1185">Reference proteome</keyword>
<comment type="similarity">
    <text evidence="1">Belongs to the CSN9 family.</text>
</comment>
<feature type="region of interest" description="Disordered" evidence="3">
    <location>
        <begin position="1"/>
        <end position="21"/>
    </location>
</feature>
<evidence type="ECO:0000313" key="5">
    <source>
        <dbReference type="Proteomes" id="UP000015104"/>
    </source>
</evidence>
<keyword evidence="2" id="KW-0736">Signalosome</keyword>
<dbReference type="Pfam" id="PF15004">
    <property type="entry name" value="MYEOV2"/>
    <property type="match status" value="1"/>
</dbReference>
<dbReference type="PANTHER" id="PTHR28562">
    <property type="entry name" value="COP9 SIGNALOSOME COMPLEX SUBUNIT 9"/>
    <property type="match status" value="1"/>
</dbReference>